<dbReference type="InterPro" id="IPR031737">
    <property type="entry name" value="CNDH2_C"/>
</dbReference>
<dbReference type="PANTHER" id="PTHR14324:SF3">
    <property type="entry name" value="CONDENSIN-2 COMPLEX SUBUNIT H2"/>
    <property type="match status" value="1"/>
</dbReference>
<dbReference type="Proteomes" id="UP001497392">
    <property type="component" value="Unassembled WGS sequence"/>
</dbReference>
<evidence type="ECO:0000256" key="3">
    <source>
        <dbReference type="ARBA" id="ARBA00023242"/>
    </source>
</evidence>
<feature type="domain" description="Condensin-2 complex subunit H2 C-terminal" evidence="6">
    <location>
        <begin position="447"/>
        <end position="587"/>
    </location>
</feature>
<evidence type="ECO:0000256" key="1">
    <source>
        <dbReference type="ARBA" id="ARBA00004123"/>
    </source>
</evidence>
<keyword evidence="3" id="KW-0539">Nucleus</keyword>
<feature type="compositionally biased region" description="Low complexity" evidence="4">
    <location>
        <begin position="267"/>
        <end position="280"/>
    </location>
</feature>
<comment type="subcellular location">
    <subcellularLocation>
        <location evidence="1">Nucleus</location>
    </subcellularLocation>
</comment>
<comment type="similarity">
    <text evidence="2">Belongs to the CND2 H2 (condensin-2 subunit 2) family.</text>
</comment>
<comment type="caution">
    <text evidence="7">The sequence shown here is derived from an EMBL/GenBank/DDBJ whole genome shotgun (WGS) entry which is preliminary data.</text>
</comment>
<organism evidence="7 8">
    <name type="scientific">Coccomyxa viridis</name>
    <dbReference type="NCBI Taxonomy" id="1274662"/>
    <lineage>
        <taxon>Eukaryota</taxon>
        <taxon>Viridiplantae</taxon>
        <taxon>Chlorophyta</taxon>
        <taxon>core chlorophytes</taxon>
        <taxon>Trebouxiophyceae</taxon>
        <taxon>Trebouxiophyceae incertae sedis</taxon>
        <taxon>Coccomyxaceae</taxon>
        <taxon>Coccomyxa</taxon>
    </lineage>
</organism>
<feature type="compositionally biased region" description="Basic and acidic residues" evidence="4">
    <location>
        <begin position="281"/>
        <end position="294"/>
    </location>
</feature>
<dbReference type="Pfam" id="PF16858">
    <property type="entry name" value="CNDH2_C"/>
    <property type="match status" value="1"/>
</dbReference>
<evidence type="ECO:0000256" key="4">
    <source>
        <dbReference type="SAM" id="MobiDB-lite"/>
    </source>
</evidence>
<dbReference type="PANTHER" id="PTHR14324">
    <property type="entry name" value="CONDENSIN-2 COMPLEX SUBUNIT H2"/>
    <property type="match status" value="1"/>
</dbReference>
<feature type="region of interest" description="Disordered" evidence="4">
    <location>
        <begin position="593"/>
        <end position="643"/>
    </location>
</feature>
<feature type="domain" description="Condensin II complex subunit H2 N-terminal" evidence="5">
    <location>
        <begin position="11"/>
        <end position="121"/>
    </location>
</feature>
<proteinExistence type="inferred from homology"/>
<protein>
    <submittedName>
        <fullName evidence="7">G890 protein</fullName>
    </submittedName>
</protein>
<dbReference type="InterPro" id="IPR031739">
    <property type="entry name" value="Ncaph2"/>
</dbReference>
<keyword evidence="8" id="KW-1185">Reference proteome</keyword>
<sequence length="643" mass="70154">MSSSQSEEDCKYKHLLQPIRDLAANWDINIANDLEEYLGVLEHLTFSFDGGPNLNFAEAALLIQGSACVYSKKVEHLHGLVHQALSVISDKRQRTEAGGQPTVDDVDEFDDEETFLNLDDVLQEGAGIDLEEGAAAEHEASSRAPTVLLALEDTGQTHGDGSASTYRIAACSVHKSGALLLEDREGQFWDEKLVRLRSAEQPLQQQCTLDDWPWPETDMHGAEQHQSADMEAAPADMGPGFDADDDDDSGPKPLEPMDIPGNEAMTQRQSGAQQAQAGPQRRIEARPAEIRDPYEPLNPHSAGDLPLRPFRKSKPRRKRVYKAPRAEDRPFAAPPPGSLGSLSYPEFGYMLRARQAAQRAQQAASRSQMTNAWVDAPEEDHLHDAENFDVAGEEQCDNDDGFGDDEGYEDGGQAEELSFDDLADAAASGQPNYDEMNAEAPLAAELSYEELCAAHTEARMAAAAAAEVQTELASRVAGWRTKIGPVLEEQDARGDFDIHTMGESLLNDMAAVSLEDPAEAKEAEIEKAPPLAFGAVVKKQHKWQVSRLFSALLQLANNGNIVILRGSNPGQPFQLRLASLEKKHQHFQDYRAPSFLQPRDMNVPEGDSQVTKGVGSPSAQKAEAGSTKAAARKAPPKKKRQAV</sequence>
<dbReference type="EMBL" id="CAXHTA020000002">
    <property type="protein sequence ID" value="CAL5219116.1"/>
    <property type="molecule type" value="Genomic_DNA"/>
</dbReference>
<feature type="region of interest" description="Disordered" evidence="4">
    <location>
        <begin position="210"/>
        <end position="339"/>
    </location>
</feature>
<evidence type="ECO:0000313" key="8">
    <source>
        <dbReference type="Proteomes" id="UP001497392"/>
    </source>
</evidence>
<evidence type="ECO:0000259" key="6">
    <source>
        <dbReference type="Pfam" id="PF16858"/>
    </source>
</evidence>
<dbReference type="InterPro" id="IPR009378">
    <property type="entry name" value="H2_N"/>
</dbReference>
<feature type="region of interest" description="Disordered" evidence="4">
    <location>
        <begin position="393"/>
        <end position="412"/>
    </location>
</feature>
<evidence type="ECO:0000259" key="5">
    <source>
        <dbReference type="Pfam" id="PF06278"/>
    </source>
</evidence>
<feature type="compositionally biased region" description="Basic residues" evidence="4">
    <location>
        <begin position="309"/>
        <end position="322"/>
    </location>
</feature>
<evidence type="ECO:0000313" key="7">
    <source>
        <dbReference type="EMBL" id="CAL5219116.1"/>
    </source>
</evidence>
<accession>A0ABP1FIE2</accession>
<name>A0ABP1FIE2_9CHLO</name>
<feature type="compositionally biased region" description="Basic residues" evidence="4">
    <location>
        <begin position="630"/>
        <end position="643"/>
    </location>
</feature>
<feature type="compositionally biased region" description="Basic and acidic residues" evidence="4">
    <location>
        <begin position="217"/>
        <end position="228"/>
    </location>
</feature>
<reference evidence="7 8" key="1">
    <citation type="submission" date="2024-06" db="EMBL/GenBank/DDBJ databases">
        <authorList>
            <person name="Kraege A."/>
            <person name="Thomma B."/>
        </authorList>
    </citation>
    <scope>NUCLEOTIDE SEQUENCE [LARGE SCALE GENOMIC DNA]</scope>
</reference>
<dbReference type="Pfam" id="PF06278">
    <property type="entry name" value="CNDH2_N"/>
    <property type="match status" value="1"/>
</dbReference>
<gene>
    <name evidence="7" type="primary">g890</name>
    <name evidence="7" type="ORF">VP750_LOCUS775</name>
</gene>
<evidence type="ECO:0000256" key="2">
    <source>
        <dbReference type="ARBA" id="ARBA00007844"/>
    </source>
</evidence>
<feature type="compositionally biased region" description="Low complexity" evidence="4">
    <location>
        <begin position="232"/>
        <end position="241"/>
    </location>
</feature>